<feature type="region of interest" description="Disordered" evidence="1">
    <location>
        <begin position="585"/>
        <end position="620"/>
    </location>
</feature>
<dbReference type="OrthoDB" id="10035882at2759"/>
<evidence type="ECO:0000313" key="3">
    <source>
        <dbReference type="EnsemblMetazoa" id="PHUM466150-PA"/>
    </source>
</evidence>
<feature type="compositionally biased region" description="Polar residues" evidence="1">
    <location>
        <begin position="788"/>
        <end position="824"/>
    </location>
</feature>
<feature type="compositionally biased region" description="Polar residues" evidence="1">
    <location>
        <begin position="455"/>
        <end position="468"/>
    </location>
</feature>
<dbReference type="EMBL" id="AAZO01005666">
    <property type="status" value="NOT_ANNOTATED_CDS"/>
    <property type="molecule type" value="Genomic_DNA"/>
</dbReference>
<feature type="compositionally biased region" description="Polar residues" evidence="1">
    <location>
        <begin position="165"/>
        <end position="175"/>
    </location>
</feature>
<dbReference type="CTD" id="8238686"/>
<dbReference type="RefSeq" id="XP_002430186.1">
    <property type="nucleotide sequence ID" value="XM_002430141.1"/>
</dbReference>
<reference evidence="2" key="1">
    <citation type="submission" date="2007-04" db="EMBL/GenBank/DDBJ databases">
        <title>Annotation of Pediculus humanus corporis strain USDA.</title>
        <authorList>
            <person name="Kirkness E."/>
            <person name="Hannick L."/>
            <person name="Hass B."/>
            <person name="Bruggner R."/>
            <person name="Lawson D."/>
            <person name="Bidwell S."/>
            <person name="Joardar V."/>
            <person name="Caler E."/>
            <person name="Walenz B."/>
            <person name="Inman J."/>
            <person name="Schobel S."/>
            <person name="Galinsky K."/>
            <person name="Amedeo P."/>
            <person name="Strausberg R."/>
        </authorList>
    </citation>
    <scope>NUCLEOTIDE SEQUENCE</scope>
    <source>
        <strain evidence="2">USDA</strain>
    </source>
</reference>
<organism>
    <name type="scientific">Pediculus humanus subsp. corporis</name>
    <name type="common">Body louse</name>
    <dbReference type="NCBI Taxonomy" id="121224"/>
    <lineage>
        <taxon>Eukaryota</taxon>
        <taxon>Metazoa</taxon>
        <taxon>Ecdysozoa</taxon>
        <taxon>Arthropoda</taxon>
        <taxon>Hexapoda</taxon>
        <taxon>Insecta</taxon>
        <taxon>Pterygota</taxon>
        <taxon>Neoptera</taxon>
        <taxon>Paraneoptera</taxon>
        <taxon>Psocodea</taxon>
        <taxon>Troctomorpha</taxon>
        <taxon>Phthiraptera</taxon>
        <taxon>Anoplura</taxon>
        <taxon>Pediculidae</taxon>
        <taxon>Pediculus</taxon>
    </lineage>
</organism>
<dbReference type="EnsemblMetazoa" id="PHUM466150-RA">
    <property type="protein sequence ID" value="PHUM466150-PA"/>
    <property type="gene ID" value="PHUM466150"/>
</dbReference>
<feature type="compositionally biased region" description="Low complexity" evidence="1">
    <location>
        <begin position="148"/>
        <end position="164"/>
    </location>
</feature>
<dbReference type="AlphaFoldDB" id="E0VVP2"/>
<feature type="compositionally biased region" description="Polar residues" evidence="1">
    <location>
        <begin position="372"/>
        <end position="382"/>
    </location>
</feature>
<feature type="compositionally biased region" description="Polar residues" evidence="1">
    <location>
        <begin position="312"/>
        <end position="321"/>
    </location>
</feature>
<name>E0VVP2_PEDHC</name>
<feature type="region of interest" description="Disordered" evidence="1">
    <location>
        <begin position="481"/>
        <end position="504"/>
    </location>
</feature>
<dbReference type="GeneID" id="8238686"/>
<dbReference type="EMBL" id="DS235812">
    <property type="protein sequence ID" value="EEB17448.1"/>
    <property type="molecule type" value="Genomic_DNA"/>
</dbReference>
<feature type="region of interest" description="Disordered" evidence="1">
    <location>
        <begin position="431"/>
        <end position="468"/>
    </location>
</feature>
<feature type="compositionally biased region" description="Pro residues" evidence="1">
    <location>
        <begin position="877"/>
        <end position="896"/>
    </location>
</feature>
<keyword evidence="4" id="KW-1185">Reference proteome</keyword>
<feature type="compositionally biased region" description="Basic and acidic residues" evidence="1">
    <location>
        <begin position="176"/>
        <end position="185"/>
    </location>
</feature>
<protein>
    <submittedName>
        <fullName evidence="2 3">Uncharacterized protein</fullName>
    </submittedName>
</protein>
<dbReference type="KEGG" id="phu:Phum_PHUM466150"/>
<feature type="compositionally biased region" description="Polar residues" evidence="1">
    <location>
        <begin position="590"/>
        <end position="610"/>
    </location>
</feature>
<proteinExistence type="predicted"/>
<evidence type="ECO:0000313" key="2">
    <source>
        <dbReference type="EMBL" id="EEB17448.1"/>
    </source>
</evidence>
<reference evidence="3" key="3">
    <citation type="submission" date="2021-02" db="UniProtKB">
        <authorList>
            <consortium name="EnsemblMetazoa"/>
        </authorList>
    </citation>
    <scope>IDENTIFICATION</scope>
    <source>
        <strain evidence="3">USDA</strain>
    </source>
</reference>
<reference evidence="2" key="2">
    <citation type="submission" date="2007-04" db="EMBL/GenBank/DDBJ databases">
        <title>The genome of the human body louse.</title>
        <authorList>
            <consortium name="The Human Body Louse Genome Consortium"/>
            <person name="Kirkness E."/>
            <person name="Walenz B."/>
            <person name="Hass B."/>
            <person name="Bruggner R."/>
            <person name="Strausberg R."/>
        </authorList>
    </citation>
    <scope>NUCLEOTIDE SEQUENCE</scope>
    <source>
        <strain evidence="2">USDA</strain>
    </source>
</reference>
<feature type="compositionally biased region" description="Low complexity" evidence="1">
    <location>
        <begin position="900"/>
        <end position="910"/>
    </location>
</feature>
<dbReference type="eggNOG" id="KOG3561">
    <property type="taxonomic scope" value="Eukaryota"/>
</dbReference>
<gene>
    <name evidence="3" type="primary">8238686</name>
    <name evidence="2" type="ORF">Phum_PHUM466150</name>
</gene>
<feature type="compositionally biased region" description="Polar residues" evidence="1">
    <location>
        <begin position="920"/>
        <end position="929"/>
    </location>
</feature>
<feature type="region of interest" description="Disordered" evidence="1">
    <location>
        <begin position="843"/>
        <end position="929"/>
    </location>
</feature>
<feature type="compositionally biased region" description="Low complexity" evidence="1">
    <location>
        <begin position="20"/>
        <end position="33"/>
    </location>
</feature>
<feature type="compositionally biased region" description="Polar residues" evidence="1">
    <location>
        <begin position="843"/>
        <end position="872"/>
    </location>
</feature>
<dbReference type="VEuPathDB" id="VectorBase:PHUM466150"/>
<feature type="region of interest" description="Disordered" evidence="1">
    <location>
        <begin position="716"/>
        <end position="824"/>
    </location>
</feature>
<sequence length="929" mass="100224">MMRRDNELSPPEGAASSPRSVASLGQQSTSSSGSVGGPLMSGPVAARGSVSSTGFSDTITLNASSSYASFTLNPVELSLPEFDFFPSSTWDMMGGPDTGNPHTPWGERPDSRQSLTPVSTPTPRPPSVPGYSPACPSPLNPYSVATQPSPAAATPFANNFPFSPIQEQSANSSFLEDQKDSKDGVPDGESGSGPSQDSGRLRNLLTKRTSTSEESEYSEDTESRNKNRILKGLLNQDEEEETSRPASRSVSGRLPSSDFSKTPTNNNNMLLKLLNEKNDDDDVESKKQNALLQQLLKEQDKDAKPHLGNLLMESSQQSQEDTLLKSLGFRNTTPSPPCGSEGLTVTSLIGNRKRPSDESDGGGPCKREGPHANSNVSSSGNSKLWEKNKMLASLLAKQPSKTTPIPPIPTSVISATPQDKLPKIVDRLKPAGLSGQWPNSGMQNITAVGPGRPQAPTTHVNPARGQRQQPNNQFLSQILNQQQEQQGVSSQQTQQQSQSSLTQQANVQNINNEHGMWDNQSSDPVLSDLLDQVIDIVPDAVCNDSATIINLLDLDQSSCYQDQLNERLAINAIQKSLMLCESAVKGPASPTISTPPSYNSTTQMPSSQSAEFPPPPVYQVQQQPQPRIRFNLQQQLPGRPGAPQYTVASGSLTQVLMQRKLLQEQQQKHHKQRLLQQQQQQQLLVPSNAAADQINPSGLQNIDNLLNNTLAPNVSLQRSSSVPESQLSPNYGSQLLNSNNAQISPGGQRLNQQPYSPHSQLTSSQQPFNNFPPAGNGGQTRLSPHPPSFQQSQLSPRISQGQQPSYPIASQTQNQQPPTGAWSQQNVNRLSIQQQQNPMLNAQLTSGYGSSTGRFPVQRQSQTGQTMSSVRSLASPGTPPRQSPFPPEAAFPPPASPTTGGYQNQGQYQQMRLQRAVSAPSATTQLPGK</sequence>
<feature type="compositionally biased region" description="Polar residues" evidence="1">
    <location>
        <begin position="436"/>
        <end position="446"/>
    </location>
</feature>
<feature type="compositionally biased region" description="Polar residues" evidence="1">
    <location>
        <begin position="716"/>
        <end position="769"/>
    </location>
</feature>
<dbReference type="InParanoid" id="E0VVP2"/>
<dbReference type="STRING" id="121224.E0VVP2"/>
<evidence type="ECO:0000256" key="1">
    <source>
        <dbReference type="SAM" id="MobiDB-lite"/>
    </source>
</evidence>
<accession>E0VVP2</accession>
<dbReference type="Proteomes" id="UP000009046">
    <property type="component" value="Unassembled WGS sequence"/>
</dbReference>
<dbReference type="HOGENOM" id="CLU_314822_0_0_1"/>
<feature type="region of interest" description="Disordered" evidence="1">
    <location>
        <begin position="1"/>
        <end position="57"/>
    </location>
</feature>
<feature type="region of interest" description="Disordered" evidence="1">
    <location>
        <begin position="88"/>
        <end position="382"/>
    </location>
</feature>
<dbReference type="OMA" id="QPRMRFN"/>
<evidence type="ECO:0000313" key="4">
    <source>
        <dbReference type="Proteomes" id="UP000009046"/>
    </source>
</evidence>